<evidence type="ECO:0000313" key="3">
    <source>
        <dbReference type="EMBL" id="GIQ81830.1"/>
    </source>
</evidence>
<name>A0A9K3CT30_9EUKA</name>
<sequence length="285" mass="32263">VEWDGIFHPMGKLRRYLFVVSIDSSLYLAIGFWFLQATHTYPCDTAMDIPKGLALWNKWHNIAVRGSHILWLLLDVCVFDTRLYRVFTRNTAFAPLVCSLFYFTGILGKGVMTSVYPYEFYQPSNAGRYNLMIGTVILSVVCHLSLVKIFGFVKKWTGVVDTEAQNLLDGIDMEEEEEEEEGEMLSTSSMGSKTPLTSPLIVTPRMSRSRTQMSAKNRIREYGAPSPDTPRWTPRSRTPVMSADGESPWLGYNNLSVVLQNSPVPTRRLGTPRTPRTPRTPLSPK</sequence>
<protein>
    <submittedName>
        <fullName evidence="3">Uncharacterized protein</fullName>
    </submittedName>
</protein>
<reference evidence="3 4" key="1">
    <citation type="journal article" date="2018" name="PLoS ONE">
        <title>The draft genome of Kipferlia bialata reveals reductive genome evolution in fornicate parasites.</title>
        <authorList>
            <person name="Tanifuji G."/>
            <person name="Takabayashi S."/>
            <person name="Kume K."/>
            <person name="Takagi M."/>
            <person name="Nakayama T."/>
            <person name="Kamikawa R."/>
            <person name="Inagaki Y."/>
            <person name="Hashimoto T."/>
        </authorList>
    </citation>
    <scope>NUCLEOTIDE SEQUENCE [LARGE SCALE GENOMIC DNA]</scope>
    <source>
        <strain evidence="3">NY0173</strain>
    </source>
</reference>
<keyword evidence="2" id="KW-0472">Membrane</keyword>
<feature type="region of interest" description="Disordered" evidence="1">
    <location>
        <begin position="173"/>
        <end position="245"/>
    </location>
</feature>
<feature type="compositionally biased region" description="Low complexity" evidence="1">
    <location>
        <begin position="265"/>
        <end position="285"/>
    </location>
</feature>
<feature type="non-terminal residue" evidence="3">
    <location>
        <position position="1"/>
    </location>
</feature>
<dbReference type="AlphaFoldDB" id="A0A9K3CT30"/>
<accession>A0A9K3CT30</accession>
<organism evidence="3 4">
    <name type="scientific">Kipferlia bialata</name>
    <dbReference type="NCBI Taxonomy" id="797122"/>
    <lineage>
        <taxon>Eukaryota</taxon>
        <taxon>Metamonada</taxon>
        <taxon>Carpediemonas-like organisms</taxon>
        <taxon>Kipferlia</taxon>
    </lineage>
</organism>
<keyword evidence="4" id="KW-1185">Reference proteome</keyword>
<keyword evidence="2" id="KW-0812">Transmembrane</keyword>
<comment type="caution">
    <text evidence="3">The sequence shown here is derived from an EMBL/GenBank/DDBJ whole genome shotgun (WGS) entry which is preliminary data.</text>
</comment>
<feature type="transmembrane region" description="Helical" evidence="2">
    <location>
        <begin position="91"/>
        <end position="111"/>
    </location>
</feature>
<evidence type="ECO:0000256" key="2">
    <source>
        <dbReference type="SAM" id="Phobius"/>
    </source>
</evidence>
<dbReference type="EMBL" id="BDIP01000507">
    <property type="protein sequence ID" value="GIQ81830.1"/>
    <property type="molecule type" value="Genomic_DNA"/>
</dbReference>
<evidence type="ECO:0000256" key="1">
    <source>
        <dbReference type="SAM" id="MobiDB-lite"/>
    </source>
</evidence>
<evidence type="ECO:0000313" key="4">
    <source>
        <dbReference type="Proteomes" id="UP000265618"/>
    </source>
</evidence>
<dbReference type="Proteomes" id="UP000265618">
    <property type="component" value="Unassembled WGS sequence"/>
</dbReference>
<feature type="transmembrane region" description="Helical" evidence="2">
    <location>
        <begin position="131"/>
        <end position="153"/>
    </location>
</feature>
<feature type="compositionally biased region" description="Acidic residues" evidence="1">
    <location>
        <begin position="173"/>
        <end position="183"/>
    </location>
</feature>
<feature type="region of interest" description="Disordered" evidence="1">
    <location>
        <begin position="261"/>
        <end position="285"/>
    </location>
</feature>
<gene>
    <name evidence="3" type="ORF">KIPB_002855</name>
</gene>
<feature type="compositionally biased region" description="Polar residues" evidence="1">
    <location>
        <begin position="185"/>
        <end position="197"/>
    </location>
</feature>
<feature type="transmembrane region" description="Helical" evidence="2">
    <location>
        <begin position="16"/>
        <end position="35"/>
    </location>
</feature>
<proteinExistence type="predicted"/>
<keyword evidence="2" id="KW-1133">Transmembrane helix</keyword>